<sequence length="55" mass="6128">MRNIYFRIFTLALAAGFAFTPSSYAGAPAPEAEPYLMLYLEYLSKECNEGTKDAL</sequence>
<protein>
    <submittedName>
        <fullName evidence="2">Uncharacterized protein</fullName>
    </submittedName>
</protein>
<evidence type="ECO:0000313" key="3">
    <source>
        <dbReference type="Proteomes" id="UP000236751"/>
    </source>
</evidence>
<organism evidence="2 3">
    <name type="scientific">Nitrosospira multiformis (strain ATCC 25196 / NCIMB 11849 / C 71)</name>
    <dbReference type="NCBI Taxonomy" id="323848"/>
    <lineage>
        <taxon>Bacteria</taxon>
        <taxon>Pseudomonadati</taxon>
        <taxon>Pseudomonadota</taxon>
        <taxon>Betaproteobacteria</taxon>
        <taxon>Nitrosomonadales</taxon>
        <taxon>Nitrosomonadaceae</taxon>
        <taxon>Nitrosospira</taxon>
    </lineage>
</organism>
<name>A0A1H5RMH3_NITMU</name>
<dbReference type="EMBL" id="FNVK01000001">
    <property type="protein sequence ID" value="SEF38938.1"/>
    <property type="molecule type" value="Genomic_DNA"/>
</dbReference>
<accession>A0A1H5RMH3</accession>
<keyword evidence="1" id="KW-0732">Signal</keyword>
<feature type="signal peptide" evidence="1">
    <location>
        <begin position="1"/>
        <end position="25"/>
    </location>
</feature>
<dbReference type="RefSeq" id="WP_167535544.1">
    <property type="nucleotide sequence ID" value="NC_007614.1"/>
</dbReference>
<gene>
    <name evidence="2" type="ORF">SAMN05216403_10122</name>
</gene>
<dbReference type="AlphaFoldDB" id="A0A1H5RMH3"/>
<proteinExistence type="predicted"/>
<feature type="chain" id="PRO_5009283169" evidence="1">
    <location>
        <begin position="26"/>
        <end position="55"/>
    </location>
</feature>
<evidence type="ECO:0000313" key="2">
    <source>
        <dbReference type="EMBL" id="SEF38938.1"/>
    </source>
</evidence>
<evidence type="ECO:0000256" key="1">
    <source>
        <dbReference type="SAM" id="SignalP"/>
    </source>
</evidence>
<reference evidence="2 3" key="1">
    <citation type="submission" date="2016-10" db="EMBL/GenBank/DDBJ databases">
        <authorList>
            <person name="de Groot N.N."/>
        </authorList>
    </citation>
    <scope>NUCLEOTIDE SEQUENCE [LARGE SCALE GENOMIC DNA]</scope>
    <source>
        <strain evidence="2 3">Nl13</strain>
    </source>
</reference>
<dbReference type="Proteomes" id="UP000236751">
    <property type="component" value="Unassembled WGS sequence"/>
</dbReference>